<keyword evidence="8" id="KW-1185">Reference proteome</keyword>
<feature type="compositionally biased region" description="Basic and acidic residues" evidence="6">
    <location>
        <begin position="468"/>
        <end position="479"/>
    </location>
</feature>
<feature type="region of interest" description="Disordered" evidence="6">
    <location>
        <begin position="468"/>
        <end position="509"/>
    </location>
</feature>
<feature type="compositionally biased region" description="Polar residues" evidence="6">
    <location>
        <begin position="286"/>
        <end position="296"/>
    </location>
</feature>
<dbReference type="PROSITE" id="PS50082">
    <property type="entry name" value="WD_REPEATS_2"/>
    <property type="match status" value="4"/>
</dbReference>
<feature type="repeat" description="WD" evidence="5">
    <location>
        <begin position="425"/>
        <end position="457"/>
    </location>
</feature>
<dbReference type="GO" id="GO:0043161">
    <property type="term" value="P:proteasome-mediated ubiquitin-dependent protein catabolic process"/>
    <property type="evidence" value="ECO:0007669"/>
    <property type="project" value="TreeGrafter"/>
</dbReference>
<reference evidence="7" key="1">
    <citation type="submission" date="2019-03" db="EMBL/GenBank/DDBJ databases">
        <title>Long read genome sequence of the mycoparasitic Pythium oligandrum ATCC 38472 isolated from sugarbeet rhizosphere.</title>
        <authorList>
            <person name="Gaulin E."/>
        </authorList>
    </citation>
    <scope>NUCLEOTIDE SEQUENCE</scope>
    <source>
        <strain evidence="7">ATCC 38472_TT</strain>
    </source>
</reference>
<evidence type="ECO:0000313" key="8">
    <source>
        <dbReference type="Proteomes" id="UP000794436"/>
    </source>
</evidence>
<name>A0A8K1CSQ9_PYTOL</name>
<dbReference type="PROSITE" id="PS00678">
    <property type="entry name" value="WD_REPEATS_1"/>
    <property type="match status" value="2"/>
</dbReference>
<protein>
    <recommendedName>
        <fullName evidence="9">DNA excision repair protein ERCC-8</fullName>
    </recommendedName>
</protein>
<dbReference type="GO" id="GO:0000209">
    <property type="term" value="P:protein polyubiquitination"/>
    <property type="evidence" value="ECO:0007669"/>
    <property type="project" value="TreeGrafter"/>
</dbReference>
<dbReference type="InterPro" id="IPR001680">
    <property type="entry name" value="WD40_rpt"/>
</dbReference>
<dbReference type="Proteomes" id="UP000794436">
    <property type="component" value="Unassembled WGS sequence"/>
</dbReference>
<proteinExistence type="predicted"/>
<gene>
    <name evidence="7" type="ORF">Poli38472_007739</name>
</gene>
<comment type="caution">
    <text evidence="7">The sequence shown here is derived from an EMBL/GenBank/DDBJ whole genome shotgun (WGS) entry which is preliminary data.</text>
</comment>
<keyword evidence="1 5" id="KW-0853">WD repeat</keyword>
<dbReference type="PANTHER" id="PTHR46202:SF1">
    <property type="entry name" value="DNA EXCISION REPAIR PROTEIN ERCC-8"/>
    <property type="match status" value="1"/>
</dbReference>
<sequence length="509" mass="56594">MERRRSTAFTYVAERSLGLRNDFQDAVYQEEASHMQAVQRNYIYDGGMRVWCMELDPVDDRFLLVGTSKSFINLYDLQELDTKDATLASDSTENYDTNHRLAPCCSVKAQMIHKDLSLPRSSTSSSAHGLSFGISAVDWYPIDGGIFVSSSFDGLVKIWDANTFQVEAEFAFSSKVYCAKFSPISSTHSLIAAVTANREVRLCDMAADASIHSLLGHQDEIWSLAWSTSNEFQLCTGSRNGEIRMWDIRRSGSTACLLCLNHEGQADVPGRSSLHTNVKKLPSTSLVTASRPSQVAASKRRRLDQKVKKARSSSERSDPHLAASVSLARAHSAAVNALSYTPDGRFLLSSGHDHRLRLWNAKTGEHQFVNYAGIQSTHISRNTQFAVLQEGEAREGTIVFHPNGSQGEITSYKVHSDAGQPLTRYTAHYRHVTACAYRKSHRELYTGATDGLIMRWKPTPVDLRLKSQEGSDAEDKHAACTEQEVDAWSDDDDDEGNSTQDVFVPPILR</sequence>
<dbReference type="SMART" id="SM00320">
    <property type="entry name" value="WD40"/>
    <property type="match status" value="6"/>
</dbReference>
<evidence type="ECO:0000256" key="1">
    <source>
        <dbReference type="ARBA" id="ARBA00022574"/>
    </source>
</evidence>
<dbReference type="PRINTS" id="PR00320">
    <property type="entry name" value="GPROTEINBRPT"/>
</dbReference>
<feature type="repeat" description="WD" evidence="5">
    <location>
        <begin position="328"/>
        <end position="369"/>
    </location>
</feature>
<feature type="compositionally biased region" description="Acidic residues" evidence="6">
    <location>
        <begin position="483"/>
        <end position="496"/>
    </location>
</feature>
<dbReference type="InterPro" id="IPR020472">
    <property type="entry name" value="WD40_PAC1"/>
</dbReference>
<evidence type="ECO:0000313" key="7">
    <source>
        <dbReference type="EMBL" id="TMW68067.1"/>
    </source>
</evidence>
<keyword evidence="2" id="KW-0677">Repeat</keyword>
<dbReference type="InterPro" id="IPR042238">
    <property type="entry name" value="Rad28/ERCC8/Ckn1/ATCSA-1"/>
</dbReference>
<dbReference type="PROSITE" id="PS50294">
    <property type="entry name" value="WD_REPEATS_REGION"/>
    <property type="match status" value="2"/>
</dbReference>
<dbReference type="InterPro" id="IPR015943">
    <property type="entry name" value="WD40/YVTN_repeat-like_dom_sf"/>
</dbReference>
<evidence type="ECO:0000256" key="2">
    <source>
        <dbReference type="ARBA" id="ARBA00022737"/>
    </source>
</evidence>
<dbReference type="AlphaFoldDB" id="A0A8K1CSQ9"/>
<dbReference type="OrthoDB" id="361494at2759"/>
<dbReference type="EMBL" id="SPLM01000003">
    <property type="protein sequence ID" value="TMW68067.1"/>
    <property type="molecule type" value="Genomic_DNA"/>
</dbReference>
<organism evidence="7 8">
    <name type="scientific">Pythium oligandrum</name>
    <name type="common">Mycoparasitic fungus</name>
    <dbReference type="NCBI Taxonomy" id="41045"/>
    <lineage>
        <taxon>Eukaryota</taxon>
        <taxon>Sar</taxon>
        <taxon>Stramenopiles</taxon>
        <taxon>Oomycota</taxon>
        <taxon>Peronosporomycetes</taxon>
        <taxon>Pythiales</taxon>
        <taxon>Pythiaceae</taxon>
        <taxon>Pythium</taxon>
    </lineage>
</organism>
<dbReference type="GO" id="GO:0000109">
    <property type="term" value="C:nucleotide-excision repair complex"/>
    <property type="evidence" value="ECO:0007669"/>
    <property type="project" value="TreeGrafter"/>
</dbReference>
<keyword evidence="4" id="KW-0234">DNA repair</keyword>
<evidence type="ECO:0008006" key="9">
    <source>
        <dbReference type="Google" id="ProtNLM"/>
    </source>
</evidence>
<feature type="repeat" description="WD" evidence="5">
    <location>
        <begin position="127"/>
        <end position="169"/>
    </location>
</feature>
<evidence type="ECO:0000256" key="6">
    <source>
        <dbReference type="SAM" id="MobiDB-lite"/>
    </source>
</evidence>
<evidence type="ECO:0000256" key="4">
    <source>
        <dbReference type="ARBA" id="ARBA00023204"/>
    </source>
</evidence>
<dbReference type="InterPro" id="IPR019775">
    <property type="entry name" value="WD40_repeat_CS"/>
</dbReference>
<dbReference type="GO" id="GO:0006283">
    <property type="term" value="P:transcription-coupled nucleotide-excision repair"/>
    <property type="evidence" value="ECO:0007669"/>
    <property type="project" value="InterPro"/>
</dbReference>
<dbReference type="InterPro" id="IPR036322">
    <property type="entry name" value="WD40_repeat_dom_sf"/>
</dbReference>
<feature type="compositionally biased region" description="Basic and acidic residues" evidence="6">
    <location>
        <begin position="304"/>
        <end position="319"/>
    </location>
</feature>
<keyword evidence="3" id="KW-0227">DNA damage</keyword>
<evidence type="ECO:0000256" key="3">
    <source>
        <dbReference type="ARBA" id="ARBA00022763"/>
    </source>
</evidence>
<dbReference type="Pfam" id="PF00400">
    <property type="entry name" value="WD40"/>
    <property type="match status" value="4"/>
</dbReference>
<dbReference type="Gene3D" id="2.130.10.10">
    <property type="entry name" value="YVTN repeat-like/Quinoprotein amine dehydrogenase"/>
    <property type="match status" value="1"/>
</dbReference>
<feature type="repeat" description="WD" evidence="5">
    <location>
        <begin position="214"/>
        <end position="256"/>
    </location>
</feature>
<accession>A0A8K1CSQ9</accession>
<feature type="region of interest" description="Disordered" evidence="6">
    <location>
        <begin position="286"/>
        <end position="321"/>
    </location>
</feature>
<dbReference type="GO" id="GO:0031464">
    <property type="term" value="C:Cul4A-RING E3 ubiquitin ligase complex"/>
    <property type="evidence" value="ECO:0007669"/>
    <property type="project" value="TreeGrafter"/>
</dbReference>
<evidence type="ECO:0000256" key="5">
    <source>
        <dbReference type="PROSITE-ProRule" id="PRU00221"/>
    </source>
</evidence>
<dbReference type="SUPFAM" id="SSF50978">
    <property type="entry name" value="WD40 repeat-like"/>
    <property type="match status" value="1"/>
</dbReference>
<dbReference type="PANTHER" id="PTHR46202">
    <property type="entry name" value="DNA EXCISION REPAIR PROTEIN ERCC-8"/>
    <property type="match status" value="1"/>
</dbReference>